<keyword evidence="6" id="KW-0269">Exonuclease</keyword>
<feature type="domain" description="UvrD-like helicase ATP-binding" evidence="12">
    <location>
        <begin position="21"/>
        <end position="424"/>
    </location>
</feature>
<evidence type="ECO:0000256" key="5">
    <source>
        <dbReference type="ARBA" id="ARBA00022806"/>
    </source>
</evidence>
<dbReference type="KEGG" id="bfk:QN062_03595"/>
<evidence type="ECO:0000256" key="1">
    <source>
        <dbReference type="ARBA" id="ARBA00022722"/>
    </source>
</evidence>
<keyword evidence="2 10" id="KW-0547">Nucleotide-binding</keyword>
<proteinExistence type="predicted"/>
<dbReference type="EMBL" id="CP129675">
    <property type="protein sequence ID" value="XDS47094.1"/>
    <property type="molecule type" value="Genomic_DNA"/>
</dbReference>
<dbReference type="EMBL" id="CP129683">
    <property type="protein sequence ID" value="XDS51271.1"/>
    <property type="molecule type" value="Genomic_DNA"/>
</dbReference>
<accession>A0AB39UGS6</accession>
<protein>
    <submittedName>
        <fullName evidence="14">PD-(D/E)XK nuclease family protein</fullName>
    </submittedName>
</protein>
<dbReference type="PANTHER" id="PTHR11070:SF2">
    <property type="entry name" value="ATP-DEPENDENT DNA HELICASE SRS2"/>
    <property type="match status" value="1"/>
</dbReference>
<evidence type="ECO:0000313" key="13">
    <source>
        <dbReference type="EMBL" id="XDS47094.1"/>
    </source>
</evidence>
<evidence type="ECO:0000256" key="4">
    <source>
        <dbReference type="ARBA" id="ARBA00022801"/>
    </source>
</evidence>
<keyword evidence="8" id="KW-0238">DNA-binding</keyword>
<dbReference type="Pfam" id="PF12705">
    <property type="entry name" value="PDDEXK_1"/>
    <property type="match status" value="1"/>
</dbReference>
<keyword evidence="9" id="KW-0234">DNA repair</keyword>
<dbReference type="GO" id="GO:0004527">
    <property type="term" value="F:exonuclease activity"/>
    <property type="evidence" value="ECO:0007669"/>
    <property type="project" value="UniProtKB-KW"/>
</dbReference>
<feature type="region of interest" description="Disordered" evidence="11">
    <location>
        <begin position="1120"/>
        <end position="1152"/>
    </location>
</feature>
<evidence type="ECO:0000259" key="12">
    <source>
        <dbReference type="PROSITE" id="PS51198"/>
    </source>
</evidence>
<dbReference type="GO" id="GO:0005524">
    <property type="term" value="F:ATP binding"/>
    <property type="evidence" value="ECO:0007669"/>
    <property type="project" value="UniProtKB-UniRule"/>
</dbReference>
<dbReference type="InterPro" id="IPR000212">
    <property type="entry name" value="DNA_helicase_UvrD/REP"/>
</dbReference>
<dbReference type="GO" id="GO:0000725">
    <property type="term" value="P:recombinational repair"/>
    <property type="evidence" value="ECO:0007669"/>
    <property type="project" value="TreeGrafter"/>
</dbReference>
<dbReference type="InterPro" id="IPR014016">
    <property type="entry name" value="UvrD-like_ATP-bd"/>
</dbReference>
<sequence>MQDLGSRGARRKSDATEAVDLLIRDELRNRQGNPTHALVVSGPPCSGKTEFALESMLEGLRAFGNEATVMVVSQRKAAAELSNAIIRRTGVSDQTRPVGTLAALAFRILAQARASQSQPMPKLLNGAEQDSLLRRVLAGHVQEMLRGDSCESCMLLAGYFGNADETSSRLSHAEDPIDATRGGSPSAMTHNGITSQTTDMPWWEVLAPGVGKLSLADSKIPEITDIMALINDDFASQLRDMLARMNELGLSLNDEGRVLQSLSSQGLDFPQQDRLNTQWSLAFHLWHEYAEEIERQYGAEFRLDASRLLVEATRMVDGSADRHIPRFIVIDDWQDLTLAGMSFIQALESRGSRLVLIGNGDESVQTFRGAYPEFLASRVACETLQDDREENRALVSQNLGRLGAARRDLTWLPIVELHRTGDSPEGKESPHTYLDVLGSRVSLSIAGEVEGDIPLAQRPGKLPQWEGSLPITALPDSAAQGPAMDSASDGSGASGRSARSYGAESGRSERSRSIVHDGTVHVRMMRTAEAEMDDILWQIKHETLAAGRDWNDMAVIAHDNSTVRAFGERLREQGIAVRYSAITRPLKDESVVGGLFAFIELVERRINPKPSGNARTQSMWFANRMRTLLSSPLMPARNAATKESRPIRIQRLESLLDTCCALCTIDADDDHGEEPPVDARDAAQSKADINESLIDAIRRQTLAWAEDVNRRVEIEQQSSGITIDDAAHDISQAPRMTRQLLLTRLVVGDESSREEIVSVLNAIAAGHGKDPDMIAFARAMAVLSSCTDGVDNYMRSHSIASVDQMPADVMLWLAWDACKLAQSWQEESLQPGSVGESANDRLDALMRLFQLAGGSQSYANVDDFMRQVRGMQIEADSLAHIGPIEHAVTLTTPAGALAQAKRWKIVWMPVLQQGIWPNLAERDTLFGTEELANVVLHGSVYGVWTSGEAGDIGVARAASSTARLITTLNAEKRSFLVSLTRAKEQLRISAVWNADTVPSDLLFGMLPEYFQRLSDLAEVPYSEVGDQFESSQILDGTESRGQWAGLETSVRGIVTLARSQLAGAVMRESPESGIPGGERTLDSIATLRMLSRRGYAEADPRSWPFVYMRETDMVLEAGRVSADPDKADPDTTQPDMAGSHKTQPDTAQRGDVPRTVSAVATVGTVATVNTVATVGTDDHAAPDDREPHGDSTVVLTPSAVDAIWQCPLEWVLSSQLTGPMPSNVNMQFGTLIHKVAQIATEEGLDRLASHAPAEGHEALKATLTERLEEIYADLVKGDVEQSSPEDMFESASKRRLVPTILHNLASYFVDGTRSDYASEGKSPVQVGEFKDSMAEQPFDMRIGIDDIVPIWNATYPDHALDAHGLFALMSSLSGGFMPSMPESATVRITGRIDRIEGRERDGAEVVRIVDYKTGRRHSAKAMFNDLQLVCYQLAMSFDHSLLGHRAKLGRVSQADLFEVALHDAPACFSGAPEASYQPGLIVNGKFDSVFEARKSFPSIDKFIDYQYNLDDGRESMDPGLWEFVVQNQRSQGIWALSMISRVFFAASVRMSSSDERLRLDAGRCHKTNGSTSGSGMCRAWELLHANVMEERR</sequence>
<dbReference type="Pfam" id="PF00580">
    <property type="entry name" value="UvrD-helicase"/>
    <property type="match status" value="1"/>
</dbReference>
<keyword evidence="5 10" id="KW-0347">Helicase</keyword>
<keyword evidence="3" id="KW-0227">DNA damage</keyword>
<feature type="region of interest" description="Disordered" evidence="11">
    <location>
        <begin position="455"/>
        <end position="515"/>
    </location>
</feature>
<organism evidence="14">
    <name type="scientific">Bifidobacterium fermentum</name>
    <dbReference type="NCBI Taxonomy" id="3059035"/>
    <lineage>
        <taxon>Bacteria</taxon>
        <taxon>Bacillati</taxon>
        <taxon>Actinomycetota</taxon>
        <taxon>Actinomycetes</taxon>
        <taxon>Bifidobacteriales</taxon>
        <taxon>Bifidobacteriaceae</taxon>
        <taxon>Bifidobacterium</taxon>
    </lineage>
</organism>
<dbReference type="Gene3D" id="1.10.10.160">
    <property type="match status" value="1"/>
</dbReference>
<evidence type="ECO:0000256" key="9">
    <source>
        <dbReference type="ARBA" id="ARBA00023204"/>
    </source>
</evidence>
<feature type="compositionally biased region" description="Basic and acidic residues" evidence="11">
    <location>
        <begin position="506"/>
        <end position="515"/>
    </location>
</feature>
<keyword evidence="4 10" id="KW-0378">Hydrolase</keyword>
<dbReference type="InterPro" id="IPR013986">
    <property type="entry name" value="DExx_box_DNA_helicase_dom_sf"/>
</dbReference>
<dbReference type="SUPFAM" id="SSF52540">
    <property type="entry name" value="P-loop containing nucleoside triphosphate hydrolases"/>
    <property type="match status" value="1"/>
</dbReference>
<evidence type="ECO:0000256" key="11">
    <source>
        <dbReference type="SAM" id="MobiDB-lite"/>
    </source>
</evidence>
<dbReference type="InterPro" id="IPR011604">
    <property type="entry name" value="PDDEXK-like_dom_sf"/>
</dbReference>
<evidence type="ECO:0000256" key="7">
    <source>
        <dbReference type="ARBA" id="ARBA00022840"/>
    </source>
</evidence>
<dbReference type="InterPro" id="IPR038726">
    <property type="entry name" value="PDDEXK_AddAB-type"/>
</dbReference>
<dbReference type="Gene3D" id="3.40.50.300">
    <property type="entry name" value="P-loop containing nucleotide triphosphate hydrolases"/>
    <property type="match status" value="3"/>
</dbReference>
<name>A0AB39UGS6_9BIFI</name>
<dbReference type="InterPro" id="IPR027417">
    <property type="entry name" value="P-loop_NTPase"/>
</dbReference>
<reference evidence="14" key="1">
    <citation type="submission" date="2023-07" db="EMBL/GenBank/DDBJ databases">
        <title>Bifidobacterium aquikefiriaerophilum sp. nov. and Bifidobacterium eccum sp. nov., isolated from water kefir.</title>
        <authorList>
            <person name="Breselge S."/>
            <person name="Bellassi P."/>
            <person name="Barcenilla C."/>
            <person name="Alvarez-Ordonez A."/>
            <person name="Morelli L."/>
            <person name="Cotter P.D."/>
        </authorList>
    </citation>
    <scope>NUCLEOTIDE SEQUENCE</scope>
    <source>
        <strain evidence="15">WK012_4_13</strain>
        <strain evidence="14">WK013_4_14</strain>
        <strain evidence="13">WK048_4_13</strain>
    </source>
</reference>
<evidence type="ECO:0000256" key="3">
    <source>
        <dbReference type="ARBA" id="ARBA00022763"/>
    </source>
</evidence>
<evidence type="ECO:0000313" key="14">
    <source>
        <dbReference type="EMBL" id="XDS48201.1"/>
    </source>
</evidence>
<evidence type="ECO:0000313" key="15">
    <source>
        <dbReference type="EMBL" id="XDS51271.1"/>
    </source>
</evidence>
<gene>
    <name evidence="15" type="ORF">QN062_03595</name>
    <name evidence="14" type="ORF">QN216_07610</name>
    <name evidence="13" type="ORF">QN217_02850</name>
</gene>
<evidence type="ECO:0000256" key="6">
    <source>
        <dbReference type="ARBA" id="ARBA00022839"/>
    </source>
</evidence>
<dbReference type="EMBL" id="CP129682">
    <property type="protein sequence ID" value="XDS48201.1"/>
    <property type="molecule type" value="Genomic_DNA"/>
</dbReference>
<dbReference type="RefSeq" id="WP_369342233.1">
    <property type="nucleotide sequence ID" value="NZ_CP129675.1"/>
</dbReference>
<evidence type="ECO:0000256" key="8">
    <source>
        <dbReference type="ARBA" id="ARBA00023125"/>
    </source>
</evidence>
<keyword evidence="1" id="KW-0540">Nuclease</keyword>
<feature type="compositionally biased region" description="Polar residues" evidence="11">
    <location>
        <begin position="1130"/>
        <end position="1146"/>
    </location>
</feature>
<dbReference type="Gene3D" id="3.90.320.10">
    <property type="match status" value="1"/>
</dbReference>
<keyword evidence="7 10" id="KW-0067">ATP-binding</keyword>
<dbReference type="PROSITE" id="PS51198">
    <property type="entry name" value="UVRD_HELICASE_ATP_BIND"/>
    <property type="match status" value="1"/>
</dbReference>
<dbReference type="Gene3D" id="1.10.486.10">
    <property type="entry name" value="PCRA, domain 4"/>
    <property type="match status" value="1"/>
</dbReference>
<dbReference type="PANTHER" id="PTHR11070">
    <property type="entry name" value="UVRD / RECB / PCRA DNA HELICASE FAMILY MEMBER"/>
    <property type="match status" value="1"/>
</dbReference>
<evidence type="ECO:0000256" key="2">
    <source>
        <dbReference type="ARBA" id="ARBA00022741"/>
    </source>
</evidence>
<feature type="binding site" evidence="10">
    <location>
        <begin position="42"/>
        <end position="49"/>
    </location>
    <ligand>
        <name>ATP</name>
        <dbReference type="ChEBI" id="CHEBI:30616"/>
    </ligand>
</feature>
<dbReference type="GO" id="GO:0043138">
    <property type="term" value="F:3'-5' DNA helicase activity"/>
    <property type="evidence" value="ECO:0007669"/>
    <property type="project" value="TreeGrafter"/>
</dbReference>
<feature type="compositionally biased region" description="Low complexity" evidence="11">
    <location>
        <begin position="486"/>
        <end position="505"/>
    </location>
</feature>
<dbReference type="GO" id="GO:0003677">
    <property type="term" value="F:DNA binding"/>
    <property type="evidence" value="ECO:0007669"/>
    <property type="project" value="UniProtKB-KW"/>
</dbReference>
<evidence type="ECO:0000256" key="10">
    <source>
        <dbReference type="PROSITE-ProRule" id="PRU00560"/>
    </source>
</evidence>